<gene>
    <name evidence="8" type="ORF">EVOR1521_LOCUS2978</name>
</gene>
<organism evidence="8 9">
    <name type="scientific">Effrenium voratum</name>
    <dbReference type="NCBI Taxonomy" id="2562239"/>
    <lineage>
        <taxon>Eukaryota</taxon>
        <taxon>Sar</taxon>
        <taxon>Alveolata</taxon>
        <taxon>Dinophyceae</taxon>
        <taxon>Suessiales</taxon>
        <taxon>Symbiodiniaceae</taxon>
        <taxon>Effrenium</taxon>
    </lineage>
</organism>
<dbReference type="SUPFAM" id="SSF50090">
    <property type="entry name" value="Electron transport accessory proteins"/>
    <property type="match status" value="1"/>
</dbReference>
<dbReference type="EMBL" id="CAUJNA010000171">
    <property type="protein sequence ID" value="CAJ1373027.1"/>
    <property type="molecule type" value="Genomic_DNA"/>
</dbReference>
<evidence type="ECO:0000256" key="3">
    <source>
        <dbReference type="ARBA" id="ARBA00007501"/>
    </source>
</evidence>
<evidence type="ECO:0000256" key="2">
    <source>
        <dbReference type="ARBA" id="ARBA00004170"/>
    </source>
</evidence>
<dbReference type="Proteomes" id="UP001178507">
    <property type="component" value="Unassembled WGS sequence"/>
</dbReference>
<name>A0AA36HQX4_9DINO</name>
<sequence length="797" mass="89020">MAVRMRGLLLVAAALLGLLSTGFVGGASPSRTMREGQTALGAEAAAKKKAKAPWVGPKKGSWVKVLRPESYWYQTRGQVVNVNQKPEIKYPVTVKFDRVNFSNVNTNGFALWEVIEAPAPGPGEVPGIGVDSLLQRHAFRVRDAAKRGGARAVWQLARQTTQLSQSLVLLAMTPSLHEQLRGREGPRLRLAEPPLDFCCERYRILAWLLSELRQDLGKDHLTYVEVGVASGATALFLLNREGLPWLVAAVEDRADCEARGGALMAVGLQVAKGAFGHEVLEGLHIADFGEETETEEWAKVCVPKNCGGVREMGTEHCINVKGWLLGVLLDAYKEKTPGALGSDHLFLDTIRRHRWMNVGVEPTDVARRLPEFVHELEPLEASIPPRLVIMSPHAPVAAVMADHMEAVMESVEVVFYGACYLCEHSPSCVERRQPSLADASCEHFHNHEDLTFDTLHLMALDVVARERRPSLVMCFGLAPCHFLFELMPSVPRLQLLCMNPMQDVPSGLAGLMLLALRRRALQGELIFSTNPVTTALLAYHAGAEVAARVPVTTLFRQKLMEWTADIQHSESERKTVLITSSFLMQLSSIYISFRLLLQSYLQHSTFFEVVEHQHNQFWTLKSPSDTWGFLQHAFTIYIPEHPYKNYFNDLYAMRLPIYTPSIDFLATMWPLLKSMESSDCYDGWFERHISRTRLGVELDLPEPFNLSEDGFNKVRTWMEPADYFHFPAVMTFKGAADLYSQITSPDIPATLATARDAMAAFARARHAESLGQFARLASLARDKMWASERSRSALIGG</sequence>
<comment type="similarity">
    <text evidence="3">Belongs to the PsaE family.</text>
</comment>
<dbReference type="PANTHER" id="PTHR34549">
    <property type="entry name" value="PHOTOSYSTEM I REACTION CENTER SUBUNIT IV A, CHLOROPLASTIC-RELATED"/>
    <property type="match status" value="1"/>
</dbReference>
<accession>A0AA36HQX4</accession>
<dbReference type="Pfam" id="PF02427">
    <property type="entry name" value="PSI_PsaE"/>
    <property type="match status" value="1"/>
</dbReference>
<reference evidence="8" key="1">
    <citation type="submission" date="2023-08" db="EMBL/GenBank/DDBJ databases">
        <authorList>
            <person name="Chen Y."/>
            <person name="Shah S."/>
            <person name="Dougan E. K."/>
            <person name="Thang M."/>
            <person name="Chan C."/>
        </authorList>
    </citation>
    <scope>NUCLEOTIDE SEQUENCE</scope>
</reference>
<evidence type="ECO:0000256" key="4">
    <source>
        <dbReference type="ARBA" id="ARBA00022531"/>
    </source>
</evidence>
<keyword evidence="7" id="KW-0732">Signal</keyword>
<proteinExistence type="inferred from homology"/>
<protein>
    <submittedName>
        <fullName evidence="8">Uncharacterized protein</fullName>
    </submittedName>
</protein>
<dbReference type="Gene3D" id="2.30.30.50">
    <property type="match status" value="1"/>
</dbReference>
<evidence type="ECO:0000256" key="5">
    <source>
        <dbReference type="ARBA" id="ARBA00022836"/>
    </source>
</evidence>
<dbReference type="GO" id="GO:0015979">
    <property type="term" value="P:photosynthesis"/>
    <property type="evidence" value="ECO:0007669"/>
    <property type="project" value="UniProtKB-KW"/>
</dbReference>
<feature type="signal peptide" evidence="7">
    <location>
        <begin position="1"/>
        <end position="26"/>
    </location>
</feature>
<evidence type="ECO:0000256" key="6">
    <source>
        <dbReference type="ARBA" id="ARBA00023136"/>
    </source>
</evidence>
<dbReference type="GO" id="GO:0009538">
    <property type="term" value="C:photosystem I reaction center"/>
    <property type="evidence" value="ECO:0007669"/>
    <property type="project" value="InterPro"/>
</dbReference>
<keyword evidence="9" id="KW-1185">Reference proteome</keyword>
<keyword evidence="5" id="KW-0603">Photosystem I</keyword>
<keyword evidence="6" id="KW-0472">Membrane</keyword>
<keyword evidence="4" id="KW-0602">Photosynthesis</keyword>
<dbReference type="InterPro" id="IPR008990">
    <property type="entry name" value="Elect_transpt_acc-like_dom_sf"/>
</dbReference>
<evidence type="ECO:0000256" key="7">
    <source>
        <dbReference type="SAM" id="SignalP"/>
    </source>
</evidence>
<comment type="function">
    <text evidence="1">Stabilizes the interaction between PsaC and the PSI core, assists the docking of the ferredoxin to PSI and interacts with ferredoxin-NADP oxidoreductase.</text>
</comment>
<dbReference type="AlphaFoldDB" id="A0AA36HQX4"/>
<evidence type="ECO:0000313" key="9">
    <source>
        <dbReference type="Proteomes" id="UP001178507"/>
    </source>
</evidence>
<evidence type="ECO:0000313" key="8">
    <source>
        <dbReference type="EMBL" id="CAJ1373027.1"/>
    </source>
</evidence>
<dbReference type="PANTHER" id="PTHR34549:SF2">
    <property type="entry name" value="PHOTOSYSTEM I SUBUNIT IV"/>
    <property type="match status" value="1"/>
</dbReference>
<comment type="caution">
    <text evidence="8">The sequence shown here is derived from an EMBL/GenBank/DDBJ whole genome shotgun (WGS) entry which is preliminary data.</text>
</comment>
<dbReference type="InterPro" id="IPR003375">
    <property type="entry name" value="PSI_PsaE"/>
</dbReference>
<comment type="subcellular location">
    <subcellularLocation>
        <location evidence="2">Membrane</location>
        <topology evidence="2">Peripheral membrane protein</topology>
    </subcellularLocation>
</comment>
<feature type="chain" id="PRO_5041416854" evidence="7">
    <location>
        <begin position="27"/>
        <end position="797"/>
    </location>
</feature>
<evidence type="ECO:0000256" key="1">
    <source>
        <dbReference type="ARBA" id="ARBA00001993"/>
    </source>
</evidence>